<evidence type="ECO:0000256" key="2">
    <source>
        <dbReference type="ARBA" id="ARBA00022475"/>
    </source>
</evidence>
<comment type="similarity">
    <text evidence="6">Belongs to the TVP38/TMEM64 family.</text>
</comment>
<keyword evidence="9" id="KW-1185">Reference proteome</keyword>
<evidence type="ECO:0000256" key="5">
    <source>
        <dbReference type="ARBA" id="ARBA00023136"/>
    </source>
</evidence>
<keyword evidence="3 6" id="KW-0812">Transmembrane</keyword>
<feature type="domain" description="VTT" evidence="7">
    <location>
        <begin position="53"/>
        <end position="172"/>
    </location>
</feature>
<evidence type="ECO:0000313" key="9">
    <source>
        <dbReference type="Proteomes" id="UP001519287"/>
    </source>
</evidence>
<keyword evidence="2 6" id="KW-1003">Cell membrane</keyword>
<comment type="caution">
    <text evidence="8">The sequence shown here is derived from an EMBL/GenBank/DDBJ whole genome shotgun (WGS) entry which is preliminary data.</text>
</comment>
<name>A0ABS4IQ45_9BACL</name>
<evidence type="ECO:0000256" key="3">
    <source>
        <dbReference type="ARBA" id="ARBA00022692"/>
    </source>
</evidence>
<dbReference type="Pfam" id="PF09335">
    <property type="entry name" value="VTT_dom"/>
    <property type="match status" value="1"/>
</dbReference>
<evidence type="ECO:0000256" key="1">
    <source>
        <dbReference type="ARBA" id="ARBA00004651"/>
    </source>
</evidence>
<evidence type="ECO:0000256" key="4">
    <source>
        <dbReference type="ARBA" id="ARBA00022989"/>
    </source>
</evidence>
<organism evidence="8 9">
    <name type="scientific">Paenibacillus eucommiae</name>
    <dbReference type="NCBI Taxonomy" id="1355755"/>
    <lineage>
        <taxon>Bacteria</taxon>
        <taxon>Bacillati</taxon>
        <taxon>Bacillota</taxon>
        <taxon>Bacilli</taxon>
        <taxon>Bacillales</taxon>
        <taxon>Paenibacillaceae</taxon>
        <taxon>Paenibacillus</taxon>
    </lineage>
</organism>
<protein>
    <recommendedName>
        <fullName evidence="6">TVP38/TMEM64 family membrane protein</fullName>
    </recommendedName>
</protein>
<evidence type="ECO:0000256" key="6">
    <source>
        <dbReference type="RuleBase" id="RU366058"/>
    </source>
</evidence>
<dbReference type="EMBL" id="JAGGLB010000003">
    <property type="protein sequence ID" value="MBP1989691.1"/>
    <property type="molecule type" value="Genomic_DNA"/>
</dbReference>
<feature type="transmembrane region" description="Helical" evidence="6">
    <location>
        <begin position="69"/>
        <end position="94"/>
    </location>
</feature>
<keyword evidence="4 6" id="KW-1133">Transmembrane helix</keyword>
<dbReference type="RefSeq" id="WP_209970502.1">
    <property type="nucleotide sequence ID" value="NZ_JAGGLB010000003.1"/>
</dbReference>
<dbReference type="PANTHER" id="PTHR12677">
    <property type="entry name" value="GOLGI APPARATUS MEMBRANE PROTEIN TVP38-RELATED"/>
    <property type="match status" value="1"/>
</dbReference>
<dbReference type="InterPro" id="IPR015414">
    <property type="entry name" value="TMEM64"/>
</dbReference>
<feature type="transmembrane region" description="Helical" evidence="6">
    <location>
        <begin position="37"/>
        <end position="63"/>
    </location>
</feature>
<feature type="transmembrane region" description="Helical" evidence="6">
    <location>
        <begin position="6"/>
        <end position="25"/>
    </location>
</feature>
<dbReference type="InterPro" id="IPR032816">
    <property type="entry name" value="VTT_dom"/>
</dbReference>
<reference evidence="8 9" key="1">
    <citation type="submission" date="2021-03" db="EMBL/GenBank/DDBJ databases">
        <title>Genomic Encyclopedia of Type Strains, Phase IV (KMG-IV): sequencing the most valuable type-strain genomes for metagenomic binning, comparative biology and taxonomic classification.</title>
        <authorList>
            <person name="Goeker M."/>
        </authorList>
    </citation>
    <scope>NUCLEOTIDE SEQUENCE [LARGE SCALE GENOMIC DNA]</scope>
    <source>
        <strain evidence="8 9">DSM 26048</strain>
    </source>
</reference>
<accession>A0ABS4IQ45</accession>
<dbReference type="PANTHER" id="PTHR12677:SF59">
    <property type="entry name" value="GOLGI APPARATUS MEMBRANE PROTEIN TVP38-RELATED"/>
    <property type="match status" value="1"/>
</dbReference>
<feature type="transmembrane region" description="Helical" evidence="6">
    <location>
        <begin position="181"/>
        <end position="201"/>
    </location>
</feature>
<comment type="subcellular location">
    <subcellularLocation>
        <location evidence="1 6">Cell membrane</location>
        <topology evidence="1 6">Multi-pass membrane protein</topology>
    </subcellularLocation>
</comment>
<sequence>MINKWLLVLGYVITIIVIILNKDPILRWLDDDSGNNFILLFGAAVLLALVPVVPYGIVAGLIGAKYGPFLGGFLNVMSSTIAAALLFLSVRLVFQKQGIKLMAKFKRLDRFTELMERNAFIAVLTARLIPFVPAVAVNVYTAISRIRFRTFAAATCIGKIPVMFVFAVIGDQLLSDLGNVLWASLIYIFFLSFVFLLYWWYRKRSGNKSKSTFKV</sequence>
<gene>
    <name evidence="8" type="ORF">J2Z66_001289</name>
</gene>
<keyword evidence="5 6" id="KW-0472">Membrane</keyword>
<evidence type="ECO:0000313" key="8">
    <source>
        <dbReference type="EMBL" id="MBP1989691.1"/>
    </source>
</evidence>
<feature type="transmembrane region" description="Helical" evidence="6">
    <location>
        <begin position="151"/>
        <end position="169"/>
    </location>
</feature>
<evidence type="ECO:0000259" key="7">
    <source>
        <dbReference type="Pfam" id="PF09335"/>
    </source>
</evidence>
<dbReference type="Proteomes" id="UP001519287">
    <property type="component" value="Unassembled WGS sequence"/>
</dbReference>
<proteinExistence type="inferred from homology"/>